<evidence type="ECO:0000256" key="3">
    <source>
        <dbReference type="ARBA" id="ARBA00023315"/>
    </source>
</evidence>
<dbReference type="InterPro" id="IPR050065">
    <property type="entry name" value="GlmU-like"/>
</dbReference>
<reference evidence="8 9" key="1">
    <citation type="journal article" date="2015" name="Nature">
        <title>rRNA introns, odd ribosomes, and small enigmatic genomes across a large radiation of phyla.</title>
        <authorList>
            <person name="Brown C.T."/>
            <person name="Hug L.A."/>
            <person name="Thomas B.C."/>
            <person name="Sharon I."/>
            <person name="Castelle C.J."/>
            <person name="Singh A."/>
            <person name="Wilkins M.J."/>
            <person name="Williams K.H."/>
            <person name="Banfield J.F."/>
        </authorList>
    </citation>
    <scope>NUCLEOTIDE SEQUENCE [LARGE SCALE GENOMIC DNA]</scope>
</reference>
<comment type="catalytic activity">
    <reaction evidence="4">
        <text>alpha-D-glucosamine 1-phosphate + acetyl-CoA = N-acetyl-alpha-D-glucosamine 1-phosphate + CoA + H(+)</text>
        <dbReference type="Rhea" id="RHEA:13725"/>
        <dbReference type="ChEBI" id="CHEBI:15378"/>
        <dbReference type="ChEBI" id="CHEBI:57287"/>
        <dbReference type="ChEBI" id="CHEBI:57288"/>
        <dbReference type="ChEBI" id="CHEBI:57776"/>
        <dbReference type="ChEBI" id="CHEBI:58516"/>
        <dbReference type="EC" id="2.3.1.157"/>
    </reaction>
</comment>
<dbReference type="PANTHER" id="PTHR43584:SF3">
    <property type="entry name" value="BIFUNCTIONAL PROTEIN GLMU"/>
    <property type="match status" value="1"/>
</dbReference>
<dbReference type="EMBL" id="LCDO01000012">
    <property type="protein sequence ID" value="KKS56434.1"/>
    <property type="molecule type" value="Genomic_DNA"/>
</dbReference>
<dbReference type="Proteomes" id="UP000034837">
    <property type="component" value="Unassembled WGS sequence"/>
</dbReference>
<accession>A0A0G1A679</accession>
<evidence type="ECO:0000259" key="7">
    <source>
        <dbReference type="Pfam" id="PF00483"/>
    </source>
</evidence>
<comment type="function">
    <text evidence="6">Catalyzes the last two sequential reactions in the de novo biosynthetic pathway for UDP-N-acetylglucosamine (UDP-GlcNAc). The C-terminal domain catalyzes the transfer of acetyl group from acetyl coenzyme A to glucosamine-1-phosphate (GlcN-1-P) to produce N-acetylglucosamine-1-phosphate (GlcNAc-1-P), which is converted into UDP-GlcNAc by the transfer of uridine 5-monophosphate (from uridine 5-triphosphate), a reaction catalyzed by the N-terminal domain.</text>
</comment>
<dbReference type="GO" id="GO:0003977">
    <property type="term" value="F:UDP-N-acetylglucosamine diphosphorylase activity"/>
    <property type="evidence" value="ECO:0007669"/>
    <property type="project" value="UniProtKB-EC"/>
</dbReference>
<keyword evidence="2" id="KW-0548">Nucleotidyltransferase</keyword>
<comment type="catalytic activity">
    <reaction evidence="5">
        <text>N-acetyl-alpha-D-glucosamine 1-phosphate + UTP + H(+) = UDP-N-acetyl-alpha-D-glucosamine + diphosphate</text>
        <dbReference type="Rhea" id="RHEA:13509"/>
        <dbReference type="ChEBI" id="CHEBI:15378"/>
        <dbReference type="ChEBI" id="CHEBI:33019"/>
        <dbReference type="ChEBI" id="CHEBI:46398"/>
        <dbReference type="ChEBI" id="CHEBI:57705"/>
        <dbReference type="ChEBI" id="CHEBI:57776"/>
        <dbReference type="EC" id="2.7.7.23"/>
    </reaction>
</comment>
<evidence type="ECO:0000313" key="8">
    <source>
        <dbReference type="EMBL" id="KKS56434.1"/>
    </source>
</evidence>
<dbReference type="PANTHER" id="PTHR43584">
    <property type="entry name" value="NUCLEOTIDYL TRANSFERASE"/>
    <property type="match status" value="1"/>
</dbReference>
<organism evidence="8 9">
    <name type="scientific">Candidatus Magasanikbacteria bacterium GW2011_GWA2_42_32</name>
    <dbReference type="NCBI Taxonomy" id="1619039"/>
    <lineage>
        <taxon>Bacteria</taxon>
        <taxon>Candidatus Magasanikiibacteriota</taxon>
    </lineage>
</organism>
<dbReference type="SUPFAM" id="SSF53448">
    <property type="entry name" value="Nucleotide-diphospho-sugar transferases"/>
    <property type="match status" value="1"/>
</dbReference>
<protein>
    <submittedName>
        <fullName evidence="8">Bifunctional protein GlmU</fullName>
    </submittedName>
</protein>
<evidence type="ECO:0000256" key="2">
    <source>
        <dbReference type="ARBA" id="ARBA00022695"/>
    </source>
</evidence>
<feature type="domain" description="Nucleotidyl transferase" evidence="7">
    <location>
        <begin position="6"/>
        <end position="188"/>
    </location>
</feature>
<evidence type="ECO:0000256" key="4">
    <source>
        <dbReference type="ARBA" id="ARBA00048247"/>
    </source>
</evidence>
<dbReference type="GO" id="GO:0019134">
    <property type="term" value="F:glucosamine-1-phosphate N-acetyltransferase activity"/>
    <property type="evidence" value="ECO:0007669"/>
    <property type="project" value="UniProtKB-EC"/>
</dbReference>
<evidence type="ECO:0000313" key="9">
    <source>
        <dbReference type="Proteomes" id="UP000034837"/>
    </source>
</evidence>
<name>A0A0G1A679_9BACT</name>
<sequence length="246" mass="27442">MNDISAIVLAAGMGKRMNSSIPKVLHTILDKPIIYWTLNLLKELNIKKTIVVTGYEAEKVENEIAKEGFDVTFARQKQALGTADAVKTGLEKVSSTIKNVLVIFGDDSALYMPSTIKEFINFHLQSNNVMTILTAIKSGPSSVGGLKRDENGNIVEILKQTFGKTEVLCGALIFNKEWLDTNLPKIQPNPTNGEYPLPKLIEFASIQKLFAKPFVLSDTREWVSVNTPEELEYANQLKKELTRDRN</sequence>
<keyword evidence="3" id="KW-0012">Acyltransferase</keyword>
<dbReference type="Gene3D" id="3.90.550.10">
    <property type="entry name" value="Spore Coat Polysaccharide Biosynthesis Protein SpsA, Chain A"/>
    <property type="match status" value="1"/>
</dbReference>
<evidence type="ECO:0000256" key="5">
    <source>
        <dbReference type="ARBA" id="ARBA00048493"/>
    </source>
</evidence>
<gene>
    <name evidence="8" type="ORF">UV20_C0012G0010</name>
</gene>
<dbReference type="InterPro" id="IPR005835">
    <property type="entry name" value="NTP_transferase_dom"/>
</dbReference>
<proteinExistence type="predicted"/>
<comment type="caution">
    <text evidence="8">The sequence shown here is derived from an EMBL/GenBank/DDBJ whole genome shotgun (WGS) entry which is preliminary data.</text>
</comment>
<keyword evidence="1" id="KW-0808">Transferase</keyword>
<evidence type="ECO:0000256" key="1">
    <source>
        <dbReference type="ARBA" id="ARBA00022679"/>
    </source>
</evidence>
<dbReference type="AlphaFoldDB" id="A0A0G1A679"/>
<evidence type="ECO:0000256" key="6">
    <source>
        <dbReference type="ARBA" id="ARBA00049628"/>
    </source>
</evidence>
<dbReference type="InterPro" id="IPR029044">
    <property type="entry name" value="Nucleotide-diphossugar_trans"/>
</dbReference>
<dbReference type="Pfam" id="PF00483">
    <property type="entry name" value="NTP_transferase"/>
    <property type="match status" value="1"/>
</dbReference>